<comment type="caution">
    <text evidence="4">The sequence shown here is derived from an EMBL/GenBank/DDBJ whole genome shotgun (WGS) entry which is preliminary data.</text>
</comment>
<evidence type="ECO:0000256" key="2">
    <source>
        <dbReference type="ARBA" id="ARBA00012921"/>
    </source>
</evidence>
<organism evidence="4 5">
    <name type="scientific">Marinobacter nauticus</name>
    <name type="common">Marinobacter hydrocarbonoclasticus</name>
    <name type="synonym">Marinobacter aquaeolei</name>
    <dbReference type="NCBI Taxonomy" id="2743"/>
    <lineage>
        <taxon>Bacteria</taxon>
        <taxon>Pseudomonadati</taxon>
        <taxon>Pseudomonadota</taxon>
        <taxon>Gammaproteobacteria</taxon>
        <taxon>Pseudomonadales</taxon>
        <taxon>Marinobacteraceae</taxon>
        <taxon>Marinobacter</taxon>
    </lineage>
</organism>
<dbReference type="Proteomes" id="UP000261325">
    <property type="component" value="Unassembled WGS sequence"/>
</dbReference>
<name>A0A3B8WF27_MARNT</name>
<feature type="non-terminal residue" evidence="4">
    <location>
        <position position="83"/>
    </location>
</feature>
<accession>A0A3B8WF27</accession>
<dbReference type="InterPro" id="IPR005677">
    <property type="entry name" value="Fum_hydII"/>
</dbReference>
<proteinExistence type="inferred from homology"/>
<dbReference type="SUPFAM" id="SSF48557">
    <property type="entry name" value="L-aspartase-like"/>
    <property type="match status" value="1"/>
</dbReference>
<evidence type="ECO:0000313" key="5">
    <source>
        <dbReference type="Proteomes" id="UP000261325"/>
    </source>
</evidence>
<evidence type="ECO:0000259" key="3">
    <source>
        <dbReference type="Pfam" id="PF00206"/>
    </source>
</evidence>
<dbReference type="InterPro" id="IPR000362">
    <property type="entry name" value="Fumarate_lyase_fam"/>
</dbReference>
<keyword evidence="4" id="KW-0456">Lyase</keyword>
<reference evidence="4 5" key="1">
    <citation type="journal article" date="2018" name="Nat. Biotechnol.">
        <title>A standardized bacterial taxonomy based on genome phylogeny substantially revises the tree of life.</title>
        <authorList>
            <person name="Parks D.H."/>
            <person name="Chuvochina M."/>
            <person name="Waite D.W."/>
            <person name="Rinke C."/>
            <person name="Skarshewski A."/>
            <person name="Chaumeil P.A."/>
            <person name="Hugenholtz P."/>
        </authorList>
    </citation>
    <scope>NUCLEOTIDE SEQUENCE [LARGE SCALE GENOMIC DNA]</scope>
    <source>
        <strain evidence="4">UBA9049</strain>
    </source>
</reference>
<dbReference type="AlphaFoldDB" id="A0A3B8WF27"/>
<dbReference type="InterPro" id="IPR024083">
    <property type="entry name" value="Fumarase/histidase_N"/>
</dbReference>
<dbReference type="Gene3D" id="1.10.275.10">
    <property type="entry name" value="Fumarase/aspartase (N-terminal domain)"/>
    <property type="match status" value="1"/>
</dbReference>
<comment type="similarity">
    <text evidence="1">Belongs to the class-II fumarase/aspartase family. Fumarase subfamily.</text>
</comment>
<dbReference type="EC" id="4.2.1.2" evidence="2"/>
<protein>
    <recommendedName>
        <fullName evidence="2">fumarate hydratase</fullName>
        <ecNumber evidence="2">4.2.1.2</ecNumber>
    </recommendedName>
</protein>
<evidence type="ECO:0000313" key="4">
    <source>
        <dbReference type="EMBL" id="HAC27603.1"/>
    </source>
</evidence>
<dbReference type="InterPro" id="IPR008948">
    <property type="entry name" value="L-Aspartase-like"/>
</dbReference>
<dbReference type="EMBL" id="DLYI01000090">
    <property type="protein sequence ID" value="HAC27603.1"/>
    <property type="molecule type" value="Genomic_DNA"/>
</dbReference>
<sequence length="83" mass="8945">MNVNEVISALAREQGVEVNPNDHVNMSQSSNDVIPTAIHVSAVLAVKSRLLPALSHLRGVIYGREAELSGQVKTGRTHLMDAM</sequence>
<dbReference type="Pfam" id="PF00206">
    <property type="entry name" value="Lyase_1"/>
    <property type="match status" value="1"/>
</dbReference>
<dbReference type="PRINTS" id="PR00149">
    <property type="entry name" value="FUMRATELYASE"/>
</dbReference>
<dbReference type="InterPro" id="IPR022761">
    <property type="entry name" value="Fumarate_lyase_N"/>
</dbReference>
<feature type="domain" description="Fumarate lyase N-terminal" evidence="3">
    <location>
        <begin position="1"/>
        <end position="83"/>
    </location>
</feature>
<dbReference type="PANTHER" id="PTHR11444">
    <property type="entry name" value="ASPARTATEAMMONIA/ARGININOSUCCINATE/ADENYLOSUCCINATE LYASE"/>
    <property type="match status" value="1"/>
</dbReference>
<dbReference type="PANTHER" id="PTHR11444:SF22">
    <property type="entry name" value="FUMARATE HYDRATASE CLASS II"/>
    <property type="match status" value="1"/>
</dbReference>
<dbReference type="GO" id="GO:0006106">
    <property type="term" value="P:fumarate metabolic process"/>
    <property type="evidence" value="ECO:0007669"/>
    <property type="project" value="InterPro"/>
</dbReference>
<evidence type="ECO:0000256" key="1">
    <source>
        <dbReference type="ARBA" id="ARBA00009084"/>
    </source>
</evidence>
<feature type="non-terminal residue" evidence="4">
    <location>
        <position position="1"/>
    </location>
</feature>
<dbReference type="GO" id="GO:0004333">
    <property type="term" value="F:fumarate hydratase activity"/>
    <property type="evidence" value="ECO:0007669"/>
    <property type="project" value="UniProtKB-EC"/>
</dbReference>
<dbReference type="Gene3D" id="1.20.200.10">
    <property type="entry name" value="Fumarase/aspartase (Central domain)"/>
    <property type="match status" value="1"/>
</dbReference>
<gene>
    <name evidence="4" type="primary">aspA</name>
    <name evidence="4" type="ORF">DCF82_07310</name>
</gene>